<name>A0ACA9NFZ8_9GLOM</name>
<accession>A0ACA9NFZ8</accession>
<evidence type="ECO:0000313" key="1">
    <source>
        <dbReference type="EMBL" id="CAG8652502.1"/>
    </source>
</evidence>
<evidence type="ECO:0000313" key="2">
    <source>
        <dbReference type="Proteomes" id="UP000789366"/>
    </source>
</evidence>
<dbReference type="EMBL" id="CAJVPW010014254">
    <property type="protein sequence ID" value="CAG8652502.1"/>
    <property type="molecule type" value="Genomic_DNA"/>
</dbReference>
<dbReference type="Proteomes" id="UP000789366">
    <property type="component" value="Unassembled WGS sequence"/>
</dbReference>
<comment type="caution">
    <text evidence="1">The sequence shown here is derived from an EMBL/GenBank/DDBJ whole genome shotgun (WGS) entry which is preliminary data.</text>
</comment>
<protein>
    <submittedName>
        <fullName evidence="1">4674_t:CDS:1</fullName>
    </submittedName>
</protein>
<proteinExistence type="predicted"/>
<sequence>DDISEVIEPLVKRGKIQESEPLNERYYCPSTPSPFHLTTSSTLQPQGTTMLQVRLWFLSKNNRS</sequence>
<feature type="non-terminal residue" evidence="1">
    <location>
        <position position="1"/>
    </location>
</feature>
<organism evidence="1 2">
    <name type="scientific">Cetraspora pellucida</name>
    <dbReference type="NCBI Taxonomy" id="1433469"/>
    <lineage>
        <taxon>Eukaryota</taxon>
        <taxon>Fungi</taxon>
        <taxon>Fungi incertae sedis</taxon>
        <taxon>Mucoromycota</taxon>
        <taxon>Glomeromycotina</taxon>
        <taxon>Glomeromycetes</taxon>
        <taxon>Diversisporales</taxon>
        <taxon>Gigasporaceae</taxon>
        <taxon>Cetraspora</taxon>
    </lineage>
</organism>
<reference evidence="1" key="1">
    <citation type="submission" date="2021-06" db="EMBL/GenBank/DDBJ databases">
        <authorList>
            <person name="Kallberg Y."/>
            <person name="Tangrot J."/>
            <person name="Rosling A."/>
        </authorList>
    </citation>
    <scope>NUCLEOTIDE SEQUENCE</scope>
    <source>
        <strain evidence="1">28 12/20/2015</strain>
    </source>
</reference>
<keyword evidence="2" id="KW-1185">Reference proteome</keyword>
<gene>
    <name evidence="1" type="ORF">SPELUC_LOCUS8969</name>
</gene>